<dbReference type="Gene3D" id="3.40.50.150">
    <property type="entry name" value="Vaccinia Virus protein VP39"/>
    <property type="match status" value="1"/>
</dbReference>
<dbReference type="Pfam" id="PF13578">
    <property type="entry name" value="Methyltransf_24"/>
    <property type="match status" value="1"/>
</dbReference>
<accession>A0A0G0ZL13</accession>
<dbReference type="GO" id="GO:0032259">
    <property type="term" value="P:methylation"/>
    <property type="evidence" value="ECO:0007669"/>
    <property type="project" value="UniProtKB-KW"/>
</dbReference>
<proteinExistence type="predicted"/>
<dbReference type="SUPFAM" id="SSF53335">
    <property type="entry name" value="S-adenosyl-L-methionine-dependent methyltransferases"/>
    <property type="match status" value="1"/>
</dbReference>
<evidence type="ECO:0000313" key="2">
    <source>
        <dbReference type="Proteomes" id="UP000034299"/>
    </source>
</evidence>
<evidence type="ECO:0000313" key="1">
    <source>
        <dbReference type="EMBL" id="KKS13648.1"/>
    </source>
</evidence>
<comment type="caution">
    <text evidence="1">The sequence shown here is derived from an EMBL/GenBank/DDBJ whole genome shotgun (WGS) entry which is preliminary data.</text>
</comment>
<protein>
    <submittedName>
        <fullName evidence="1">Methyltransferase domain protein</fullName>
    </submittedName>
</protein>
<dbReference type="GO" id="GO:0008168">
    <property type="term" value="F:methyltransferase activity"/>
    <property type="evidence" value="ECO:0007669"/>
    <property type="project" value="UniProtKB-KW"/>
</dbReference>
<dbReference type="AlphaFoldDB" id="A0A0G0ZL13"/>
<dbReference type="EMBL" id="LCBP01000001">
    <property type="protein sequence ID" value="KKS13648.1"/>
    <property type="molecule type" value="Genomic_DNA"/>
</dbReference>
<gene>
    <name evidence="1" type="ORF">UU69_C0001G0025</name>
</gene>
<keyword evidence="1" id="KW-0808">Transferase</keyword>
<dbReference type="InterPro" id="IPR029063">
    <property type="entry name" value="SAM-dependent_MTases_sf"/>
</dbReference>
<name>A0A0G0ZL13_9BACT</name>
<sequence>MLNRKTSLLFLPYRIRMCIYEIDRWISFKLTCLFKKPYFGIYLDACMQPPERLEVMNELIESEISKAGQDFKILEVGSWCGHSSTLWASVCNNIRASGVKDYIVPIRGTSDEMAEILKEAAFDLIYIDGDHAYSQFKRDLINYSKLCKIGGVLCGDDLPFMTTRDDLDEFFKEHKEENAVRDPITKINCCPGVFVAMKEFFGKDGVSVKDGFWAVRKSRDGWDKIQL</sequence>
<organism evidence="1 2">
    <name type="scientific">Candidatus Magasanikbacteria bacterium GW2011_GWA2_41_55</name>
    <dbReference type="NCBI Taxonomy" id="1619038"/>
    <lineage>
        <taxon>Bacteria</taxon>
        <taxon>Candidatus Magasanikiibacteriota</taxon>
    </lineage>
</organism>
<dbReference type="Proteomes" id="UP000034299">
    <property type="component" value="Unassembled WGS sequence"/>
</dbReference>
<reference evidence="1 2" key="1">
    <citation type="journal article" date="2015" name="Nature">
        <title>rRNA introns, odd ribosomes, and small enigmatic genomes across a large radiation of phyla.</title>
        <authorList>
            <person name="Brown C.T."/>
            <person name="Hug L.A."/>
            <person name="Thomas B.C."/>
            <person name="Sharon I."/>
            <person name="Castelle C.J."/>
            <person name="Singh A."/>
            <person name="Wilkins M.J."/>
            <person name="Williams K.H."/>
            <person name="Banfield J.F."/>
        </authorList>
    </citation>
    <scope>NUCLEOTIDE SEQUENCE [LARGE SCALE GENOMIC DNA]</scope>
</reference>
<keyword evidence="1" id="KW-0489">Methyltransferase</keyword>